<evidence type="ECO:0000256" key="1">
    <source>
        <dbReference type="SAM" id="SignalP"/>
    </source>
</evidence>
<feature type="chain" id="PRO_5006703692" description="DUF732 domain-containing protein" evidence="1">
    <location>
        <begin position="30"/>
        <end position="107"/>
    </location>
</feature>
<dbReference type="AlphaFoldDB" id="A0A0U0W3C1"/>
<proteinExistence type="predicted"/>
<feature type="signal peptide" evidence="1">
    <location>
        <begin position="1"/>
        <end position="29"/>
    </location>
</feature>
<sequence precursor="true">MISTRWLVRIAAPVLVGAALSTSTAIAFADATDDAFLGQMHKLGFTWPAGDDSDIIAMGHQICADRNAGKTPDQIATDIHSTLGPKGITFADVTSMVSAAESNYCPG</sequence>
<dbReference type="Proteomes" id="UP000198875">
    <property type="component" value="Unassembled WGS sequence"/>
</dbReference>
<organism evidence="3 4">
    <name type="scientific">Mycobacterium bohemicum DSM 44277</name>
    <dbReference type="NCBI Taxonomy" id="1236609"/>
    <lineage>
        <taxon>Bacteria</taxon>
        <taxon>Bacillati</taxon>
        <taxon>Actinomycetota</taxon>
        <taxon>Actinomycetes</taxon>
        <taxon>Mycobacteriales</taxon>
        <taxon>Mycobacteriaceae</taxon>
        <taxon>Mycobacterium</taxon>
    </lineage>
</organism>
<name>A0A0U0W3C1_MYCBE</name>
<evidence type="ECO:0000259" key="2">
    <source>
        <dbReference type="Pfam" id="PF05305"/>
    </source>
</evidence>
<evidence type="ECO:0000313" key="3">
    <source>
        <dbReference type="EMBL" id="CPR05427.1"/>
    </source>
</evidence>
<dbReference type="EMBL" id="CSTD01000001">
    <property type="protein sequence ID" value="CPR05427.1"/>
    <property type="molecule type" value="Genomic_DNA"/>
</dbReference>
<keyword evidence="1" id="KW-0732">Signal</keyword>
<dbReference type="InterPro" id="IPR007969">
    <property type="entry name" value="DUF732"/>
</dbReference>
<evidence type="ECO:0000313" key="4">
    <source>
        <dbReference type="Proteomes" id="UP000198875"/>
    </source>
</evidence>
<protein>
    <recommendedName>
        <fullName evidence="2">DUF732 domain-containing protein</fullName>
    </recommendedName>
</protein>
<gene>
    <name evidence="3" type="ORF">BN971_00580</name>
</gene>
<dbReference type="Pfam" id="PF05305">
    <property type="entry name" value="DUF732"/>
    <property type="match status" value="1"/>
</dbReference>
<reference evidence="3 4" key="1">
    <citation type="submission" date="2015-03" db="EMBL/GenBank/DDBJ databases">
        <authorList>
            <person name="Murphy D."/>
        </authorList>
    </citation>
    <scope>NUCLEOTIDE SEQUENCE [LARGE SCALE GENOMIC DNA]</scope>
    <source>
        <strain evidence="3 4">DSM 44277</strain>
    </source>
</reference>
<accession>A0A0U0W3C1</accession>
<dbReference type="OrthoDB" id="4737874at2"/>
<feature type="domain" description="DUF732" evidence="2">
    <location>
        <begin position="33"/>
        <end position="106"/>
    </location>
</feature>